<dbReference type="PANTHER" id="PTHR34883">
    <property type="entry name" value="SERINE-RICH PROTEIN, PUTATIVE-RELATED-RELATED"/>
    <property type="match status" value="1"/>
</dbReference>
<feature type="signal peptide" evidence="1">
    <location>
        <begin position="1"/>
        <end position="19"/>
    </location>
</feature>
<accession>A0ABP2F2J6</accession>
<keyword evidence="3" id="KW-1185">Reference proteome</keyword>
<evidence type="ECO:0000256" key="1">
    <source>
        <dbReference type="SAM" id="SignalP"/>
    </source>
</evidence>
<evidence type="ECO:0000313" key="2">
    <source>
        <dbReference type="EMBL" id="EEQ89640.1"/>
    </source>
</evidence>
<dbReference type="EMBL" id="EQ999977">
    <property type="protein sequence ID" value="EEQ89640.1"/>
    <property type="molecule type" value="Genomic_DNA"/>
</dbReference>
<proteinExistence type="predicted"/>
<dbReference type="SUPFAM" id="SSF49503">
    <property type="entry name" value="Cupredoxins"/>
    <property type="match status" value="1"/>
</dbReference>
<sequence length="265" mass="26510">MLFRGVLASTALLATGIHAQIEEDVIAGWAPMKRESPEGMVTVHAVQVGNSEGSQRFYPDSLTVEPGSMVQFQFHPANHSVAQSTFEDPCSPMSDGTGIRSGFLAVSPDSSDMPVFTVMINDTNPVWLFCGQNNHCQNGMVMVINPPDAPDRGIEAFRSLATSGGGGSGGDGGGIGGGIGGIGGIGNGPIALPTGGAFPTTNGGSGGGVALPSGGTVPSTVAAGTATPTQGRDPFSATLNAASRPVSHVAGLSGLLIASFAIFGL</sequence>
<dbReference type="Gene3D" id="2.60.40.420">
    <property type="entry name" value="Cupredoxins - blue copper proteins"/>
    <property type="match status" value="1"/>
</dbReference>
<name>A0ABP2F2J6_AJEDR</name>
<dbReference type="InterPro" id="IPR052953">
    <property type="entry name" value="Ser-rich/MCO-related"/>
</dbReference>
<dbReference type="CDD" id="cd00920">
    <property type="entry name" value="Cupredoxin"/>
    <property type="match status" value="1"/>
</dbReference>
<protein>
    <submittedName>
        <fullName evidence="2">Extracellular serine-rich protein</fullName>
    </submittedName>
</protein>
<dbReference type="RefSeq" id="XP_045276518.1">
    <property type="nucleotide sequence ID" value="XM_045420399.1"/>
</dbReference>
<dbReference type="PANTHER" id="PTHR34883:SF15">
    <property type="entry name" value="EXTRACELLULAR SERINE-RICH PROTEIN"/>
    <property type="match status" value="1"/>
</dbReference>
<dbReference type="Proteomes" id="UP000002039">
    <property type="component" value="Unassembled WGS sequence"/>
</dbReference>
<evidence type="ECO:0000313" key="3">
    <source>
        <dbReference type="Proteomes" id="UP000002039"/>
    </source>
</evidence>
<reference evidence="3" key="1">
    <citation type="journal article" date="2015" name="PLoS Genet.">
        <title>The dynamic genome and transcriptome of the human fungal pathogen Blastomyces and close relative Emmonsia.</title>
        <authorList>
            <person name="Munoz J.F."/>
            <person name="Gauthier G.M."/>
            <person name="Desjardins C.A."/>
            <person name="Gallo J.E."/>
            <person name="Holder J."/>
            <person name="Sullivan T.D."/>
            <person name="Marty A.J."/>
            <person name="Carmen J.C."/>
            <person name="Chen Z."/>
            <person name="Ding L."/>
            <person name="Gujja S."/>
            <person name="Magrini V."/>
            <person name="Misas E."/>
            <person name="Mitreva M."/>
            <person name="Priest M."/>
            <person name="Saif S."/>
            <person name="Whiston E.A."/>
            <person name="Young S."/>
            <person name="Zeng Q."/>
            <person name="Goldman W.E."/>
            <person name="Mardis E.R."/>
            <person name="Taylor J.W."/>
            <person name="McEwen J.G."/>
            <person name="Clay O.K."/>
            <person name="Klein B.S."/>
            <person name="Cuomo C.A."/>
        </authorList>
    </citation>
    <scope>NUCLEOTIDE SEQUENCE [LARGE SCALE GENOMIC DNA]</scope>
    <source>
        <strain evidence="3">ER-3 / ATCC MYA-2586</strain>
    </source>
</reference>
<gene>
    <name evidence="2" type="ORF">BDCG_04760</name>
</gene>
<dbReference type="InterPro" id="IPR008972">
    <property type="entry name" value="Cupredoxin"/>
</dbReference>
<dbReference type="GeneID" id="69026851"/>
<organism evidence="2 3">
    <name type="scientific">Ajellomyces dermatitidis (strain ER-3 / ATCC MYA-2586)</name>
    <name type="common">Blastomyces dermatitidis</name>
    <dbReference type="NCBI Taxonomy" id="559297"/>
    <lineage>
        <taxon>Eukaryota</taxon>
        <taxon>Fungi</taxon>
        <taxon>Dikarya</taxon>
        <taxon>Ascomycota</taxon>
        <taxon>Pezizomycotina</taxon>
        <taxon>Eurotiomycetes</taxon>
        <taxon>Eurotiomycetidae</taxon>
        <taxon>Onygenales</taxon>
        <taxon>Ajellomycetaceae</taxon>
        <taxon>Blastomyces</taxon>
    </lineage>
</organism>
<keyword evidence="1" id="KW-0732">Signal</keyword>
<feature type="chain" id="PRO_5046890872" evidence="1">
    <location>
        <begin position="20"/>
        <end position="265"/>
    </location>
</feature>